<keyword evidence="6 9" id="KW-0863">Zinc-finger</keyword>
<dbReference type="VEuPathDB" id="TriTrypDB:TcYC6_0097530"/>
<keyword evidence="4" id="KW-0479">Metal-binding</keyword>
<keyword evidence="7" id="KW-0833">Ubl conjugation pathway</keyword>
<dbReference type="GO" id="GO:0008270">
    <property type="term" value="F:zinc ion binding"/>
    <property type="evidence" value="ECO:0007669"/>
    <property type="project" value="UniProtKB-KW"/>
</dbReference>
<dbReference type="GO" id="GO:0016567">
    <property type="term" value="P:protein ubiquitination"/>
    <property type="evidence" value="ECO:0007669"/>
    <property type="project" value="InterPro"/>
</dbReference>
<protein>
    <recommendedName>
        <fullName evidence="2">RBR-type E3 ubiquitin transferase</fullName>
        <ecNumber evidence="2">2.3.2.31</ecNumber>
    </recommendedName>
</protein>
<dbReference type="Gene3D" id="1.20.120.1750">
    <property type="match status" value="1"/>
</dbReference>
<evidence type="ECO:0000256" key="9">
    <source>
        <dbReference type="PROSITE-ProRule" id="PRU00175"/>
    </source>
</evidence>
<evidence type="ECO:0000256" key="8">
    <source>
        <dbReference type="ARBA" id="ARBA00022833"/>
    </source>
</evidence>
<keyword evidence="5" id="KW-0677">Repeat</keyword>
<evidence type="ECO:0000256" key="1">
    <source>
        <dbReference type="ARBA" id="ARBA00001798"/>
    </source>
</evidence>
<dbReference type="SUPFAM" id="SSF57850">
    <property type="entry name" value="RING/U-box"/>
    <property type="match status" value="2"/>
</dbReference>
<dbReference type="VEuPathDB" id="TriTrypDB:TcBrA4_0028550"/>
<dbReference type="Proteomes" id="UP000246078">
    <property type="component" value="Unassembled WGS sequence"/>
</dbReference>
<dbReference type="VEuPathDB" id="TriTrypDB:TcCLB.511745.30"/>
<dbReference type="Pfam" id="PF22191">
    <property type="entry name" value="IBR_1"/>
    <property type="match status" value="1"/>
</dbReference>
<dbReference type="VEuPathDB" id="TriTrypDB:TCSYLVIO_003283"/>
<evidence type="ECO:0000256" key="6">
    <source>
        <dbReference type="ARBA" id="ARBA00022771"/>
    </source>
</evidence>
<dbReference type="EC" id="2.3.2.31" evidence="2"/>
<dbReference type="AlphaFoldDB" id="A0A2V2VNS6"/>
<reference evidence="12 13" key="1">
    <citation type="journal article" date="2018" name="Microb. Genom.">
        <title>Expanding an expanded genome: long-read sequencing of Trypanosoma cruzi.</title>
        <authorList>
            <person name="Berna L."/>
            <person name="Rodriguez M."/>
            <person name="Chiribao M.L."/>
            <person name="Parodi-Talice A."/>
            <person name="Pita S."/>
            <person name="Rijo G."/>
            <person name="Alvarez-Valin F."/>
            <person name="Robello C."/>
        </authorList>
    </citation>
    <scope>NUCLEOTIDE SEQUENCE [LARGE SCALE GENOMIC DNA]</scope>
    <source>
        <strain evidence="12 13">TCC</strain>
    </source>
</reference>
<keyword evidence="3" id="KW-0808">Transferase</keyword>
<dbReference type="InterPro" id="IPR001841">
    <property type="entry name" value="Znf_RING"/>
</dbReference>
<dbReference type="PROSITE" id="PS51873">
    <property type="entry name" value="TRIAD"/>
    <property type="match status" value="1"/>
</dbReference>
<dbReference type="PANTHER" id="PTHR11685">
    <property type="entry name" value="RBR FAMILY RING FINGER AND IBR DOMAIN-CONTAINING"/>
    <property type="match status" value="1"/>
</dbReference>
<evidence type="ECO:0000256" key="5">
    <source>
        <dbReference type="ARBA" id="ARBA00022737"/>
    </source>
</evidence>
<dbReference type="Pfam" id="PF01485">
    <property type="entry name" value="IBR"/>
    <property type="match status" value="1"/>
</dbReference>
<evidence type="ECO:0000259" key="10">
    <source>
        <dbReference type="PROSITE" id="PS50089"/>
    </source>
</evidence>
<dbReference type="Gene3D" id="3.30.40.10">
    <property type="entry name" value="Zinc/RING finger domain, C3HC4 (zinc finger)"/>
    <property type="match status" value="1"/>
</dbReference>
<dbReference type="VEuPathDB" id="TriTrypDB:Tc_MARK_1999"/>
<dbReference type="VEuPathDB" id="TriTrypDB:TcCL_ESM05296"/>
<dbReference type="EMBL" id="PRFC01000249">
    <property type="protein sequence ID" value="PWU96878.1"/>
    <property type="molecule type" value="Genomic_DNA"/>
</dbReference>
<organism evidence="12 13">
    <name type="scientific">Trypanosoma cruzi</name>
    <dbReference type="NCBI Taxonomy" id="5693"/>
    <lineage>
        <taxon>Eukaryota</taxon>
        <taxon>Discoba</taxon>
        <taxon>Euglenozoa</taxon>
        <taxon>Kinetoplastea</taxon>
        <taxon>Metakinetoplastina</taxon>
        <taxon>Trypanosomatida</taxon>
        <taxon>Trypanosomatidae</taxon>
        <taxon>Trypanosoma</taxon>
        <taxon>Schizotrypanum</taxon>
    </lineage>
</organism>
<evidence type="ECO:0000256" key="2">
    <source>
        <dbReference type="ARBA" id="ARBA00012251"/>
    </source>
</evidence>
<feature type="domain" description="RING-type" evidence="10">
    <location>
        <begin position="132"/>
        <end position="180"/>
    </location>
</feature>
<dbReference type="InterPro" id="IPR017907">
    <property type="entry name" value="Znf_RING_CS"/>
</dbReference>
<evidence type="ECO:0000256" key="3">
    <source>
        <dbReference type="ARBA" id="ARBA00022679"/>
    </source>
</evidence>
<evidence type="ECO:0000259" key="11">
    <source>
        <dbReference type="PROSITE" id="PS51873"/>
    </source>
</evidence>
<name>A0A2V2VNS6_TRYCR</name>
<dbReference type="VEuPathDB" id="TriTrypDB:BCY84_01066"/>
<sequence>MSYVEEEYYESEEYAVDYEGNGGEWALVSPAEALRRPVGARAEAWLFTTLSISEVLGDLQRDVEKVNEILGLTPEAALLVLRHYGWKMNDATLEKYFNEMDKVNSELRITEAAFHSGGAGAELIRGDQPIECPICGDDVPAGESVALGNCRHFLCVNCLRTNLLCAVKHGHDLLDKRCPIRGCHSLVGLNLFKELLPAREYGQVQRRFLNDYFISNRHMCCCPNEATCEGVICVKAIRESSLEVQCHVCKLKFCFNCLCAPHAPATCDMMQRWERMVQENEPSLALIQHMTKGCPNCAVRVEKNMGCNHMTCVRCHHEYCWVCLGPWSEHNAGYYNCNKRSRSDKKIGKDFFLDCFERWDNHKRSIALEAKSLEECSKKVRKLTQHHKDTSTLDRTLSVLFNTQRVLHDCRVVLMNAYIALFFSEKTGTSLHYRIHQLELRTEETSRVIGVSPELIHADEIECQSHQALHWCNVLRGDGFD</sequence>
<evidence type="ECO:0000256" key="4">
    <source>
        <dbReference type="ARBA" id="ARBA00022723"/>
    </source>
</evidence>
<dbReference type="VEuPathDB" id="TriTrypDB:TcCLB.511515.9"/>
<feature type="domain" description="RING-type" evidence="11">
    <location>
        <begin position="128"/>
        <end position="341"/>
    </location>
</feature>
<dbReference type="VEuPathDB" id="TriTrypDB:TCDM_12553"/>
<evidence type="ECO:0000256" key="7">
    <source>
        <dbReference type="ARBA" id="ARBA00022786"/>
    </source>
</evidence>
<dbReference type="InterPro" id="IPR013083">
    <property type="entry name" value="Znf_RING/FYVE/PHD"/>
</dbReference>
<dbReference type="InterPro" id="IPR002867">
    <property type="entry name" value="IBR_dom"/>
</dbReference>
<dbReference type="PROSITE" id="PS50089">
    <property type="entry name" value="ZF_RING_2"/>
    <property type="match status" value="1"/>
</dbReference>
<proteinExistence type="predicted"/>
<dbReference type="VEuPathDB" id="TriTrypDB:C3747_249g21"/>
<dbReference type="VEuPathDB" id="TriTrypDB:TcG_10737"/>
<dbReference type="SMART" id="SM00647">
    <property type="entry name" value="IBR"/>
    <property type="match status" value="2"/>
</dbReference>
<dbReference type="InterPro" id="IPR031127">
    <property type="entry name" value="E3_UB_ligase_RBR"/>
</dbReference>
<dbReference type="InterPro" id="IPR048962">
    <property type="entry name" value="ARIH1-like_UBL"/>
</dbReference>
<evidence type="ECO:0000313" key="13">
    <source>
        <dbReference type="Proteomes" id="UP000246078"/>
    </source>
</evidence>
<dbReference type="VEuPathDB" id="TriTrypDB:ECC02_000074"/>
<comment type="catalytic activity">
    <reaction evidence="1">
        <text>[E2 ubiquitin-conjugating enzyme]-S-ubiquitinyl-L-cysteine + [acceptor protein]-L-lysine = [E2 ubiquitin-conjugating enzyme]-L-cysteine + [acceptor protein]-N(6)-ubiquitinyl-L-lysine.</text>
        <dbReference type="EC" id="2.3.2.31"/>
    </reaction>
</comment>
<dbReference type="InterPro" id="IPR044066">
    <property type="entry name" value="TRIAD_supradom"/>
</dbReference>
<dbReference type="VEuPathDB" id="TriTrypDB:C4B63_18g290"/>
<dbReference type="GO" id="GO:0061630">
    <property type="term" value="F:ubiquitin protein ligase activity"/>
    <property type="evidence" value="ECO:0007669"/>
    <property type="project" value="UniProtKB-EC"/>
</dbReference>
<accession>A0A2V2VNS6</accession>
<keyword evidence="8" id="KW-0862">Zinc</keyword>
<gene>
    <name evidence="12" type="ORF">C3747_249g21</name>
</gene>
<evidence type="ECO:0000313" key="12">
    <source>
        <dbReference type="EMBL" id="PWU96878.1"/>
    </source>
</evidence>
<dbReference type="Pfam" id="PF21235">
    <property type="entry name" value="UBA_ARI1"/>
    <property type="match status" value="1"/>
</dbReference>
<comment type="caution">
    <text evidence="12">The sequence shown here is derived from an EMBL/GenBank/DDBJ whole genome shotgun (WGS) entry which is preliminary data.</text>
</comment>
<dbReference type="PROSITE" id="PS00518">
    <property type="entry name" value="ZF_RING_1"/>
    <property type="match status" value="2"/>
</dbReference>